<gene>
    <name evidence="3" type="ORF">WMG39_09055</name>
</gene>
<sequence>MDREIEISGYQLINWLYESENSLIYRGNRQQDSQPVILKILKKDYTKPTEEIHYKQEYELTRSLNLEGTIKVYGLEETSKNSILIFEDFGGISLNKWLTNSEYNLRVLPLKQFLTIAIQIAEILGQVHAANVIHKDINPANILINLTTGKIKLIDFGISSTFSREVPMLKNPNVLEGTLAYMSPEQTGRMNRALDYRTDFYSLGVTFYELLTGKQPFITSDELELVHCHLAKQPTPPHQVAKSQPIDPLPIALSQIVMKLMAKTAEERYQSAWGLKADLEICLEQLKVTGTIAEFPLLTQDVCDRFQIPQKLYGRGTEVAALLAGFERVSQPALLTRTNTEMMLVAGYSGMGKSALVAEIHKPITKARGYFISGKFDQFQRNIPYSAIVAAFQHLSRQLISETEEQLDRWRQKLLAALGANGQVIVDVIPQIELIIGKQPALPELGSTELQNRFNLVFTNFIQAFCSPDHPLAIFLDDLQWADSATLKLIELILKNQDTQHLFLIGSYRDNEVSDIHPLNVMLEALRAEKVQVNEVQLTPLTLEHISQLIADTLRTQIATVQSLAELTLQKTEGNPFFVNEFLKTLYTEHLLTFDFSSRSWLWDIAKIERMGITNNVVELMISKLKKLPNTTQQVLCLAACIGAEFDLDALSTVSEKSAKEVFMDLKQAIQTGLISSTSELNAQLLIKNYRFEHDRIQQATYSTIDEVEKKAIHLKIARLLLQSTPSENLTEKIFEIVDHFNLASSLVTQAKERKEIARLNLIAGQKAKAATAYEAAVLYLQMGLSLLSSRKWEQQYDLTLKLHEAAVEAEYINANFERAEKLAEEILQQAKNSCDRATAYELKVQIYTAQNLPIKALETGLQAVELLGTQLVTDEAKAIELPSLEEIDSLPEMTDSAQLSAMRILMSICPSAYFARPSALMSIVLTMIRLTHQQGYSALAAYGYVWYAAISSAQGEIETGYHAGQLALKLVDKFHAKELKAKVINLFCVLVLHWKEPAKNSILSLQEGIQSGLDTGDNEYACYCIKDYCVHLFLTGRNLSEVETKISQSVGQLLKLKQEYSLYQTNIWQQVTANLLGQSETPSDLQGYYFNEAEILPRLVTSNNLTLLCIVYLAKLNLSYLFRDYDRAKTHSATATSYLPAVMGFMYVPVHNFYTSLTLLAQASPEQTEALQQVEKNQIQMQHWSNYAPANFQHKYHLVAAEKARVIGQYWEAAEYYEQAIKGARKNSYLQEEALACELAAEFFLARGVERLAQIYLQEAHYAYTCWQAKAKVEDLEQRYPQLLVNTSSTPTITTKKTVSLTTTRSRQSIDLATVIKASHAISGEIVMEQLLRSLMKVLMENAGAEVGYLILQSQGNFLVEAEGSVDSEQITVLQSISIESSEKLPIGVVQYVARTQEDVVLSDATNEGVFTNDPYIIKQRPKSVLCAPIINQRKLVGIIYLENNLTVGTFTSDRLEVLKVLSSQAAIAIENARLYQNLEDKVEQRTAQLAQANQEISTLNQKLKAENVRMNAELNIVKQLQQMVLPKQSELEAIEGLEIAGFMEPADEVGGDYYDVLQQDGRVKISIGDVTGHGLESGVLMIMAQTAVRTLQKMNETDPVKFLDIINQTLYDNLQRIDSDKNMTLAILDYAGGVLKLSGQHEEMIVVRADGTLECVDTMDLGFPIGLVEEIGDFVAQAEVQLNPGDVVVLYTDGIPEAKNISKVQYGLKRLWQVVVENRQRSAQEIREAAIADVRQYIGVQKVFDDITLVVIKQK</sequence>
<dbReference type="Pfam" id="PF13191">
    <property type="entry name" value="AAA_16"/>
    <property type="match status" value="1"/>
</dbReference>
<organism evidence="3 4">
    <name type="scientific">Microcoleus anatoxicus PTRS2</name>
    <dbReference type="NCBI Taxonomy" id="2705321"/>
    <lineage>
        <taxon>Bacteria</taxon>
        <taxon>Bacillati</taxon>
        <taxon>Cyanobacteriota</taxon>
        <taxon>Cyanophyceae</taxon>
        <taxon>Oscillatoriophycideae</taxon>
        <taxon>Oscillatoriales</taxon>
        <taxon>Microcoleaceae</taxon>
        <taxon>Microcoleus</taxon>
        <taxon>Microcoleus anatoxicus</taxon>
    </lineage>
</organism>
<dbReference type="InterPro" id="IPR001932">
    <property type="entry name" value="PPM-type_phosphatase-like_dom"/>
</dbReference>
<dbReference type="PROSITE" id="PS50011">
    <property type="entry name" value="PROTEIN_KINASE_DOM"/>
    <property type="match status" value="1"/>
</dbReference>
<dbReference type="SUPFAM" id="SSF56112">
    <property type="entry name" value="Protein kinase-like (PK-like)"/>
    <property type="match status" value="1"/>
</dbReference>
<evidence type="ECO:0000256" key="1">
    <source>
        <dbReference type="SAM" id="Coils"/>
    </source>
</evidence>
<reference evidence="3 4" key="1">
    <citation type="journal article" date="2020" name="Harmful Algae">
        <title>Molecular and morphological characterization of a novel dihydroanatoxin-a producing Microcoleus species (cyanobacteria) from the Russian River, California, USA.</title>
        <authorList>
            <person name="Conklin K.Y."/>
            <person name="Stancheva R."/>
            <person name="Otten T.G."/>
            <person name="Fadness R."/>
            <person name="Boyer G.L."/>
            <person name="Read B."/>
            <person name="Zhang X."/>
            <person name="Sheath R.G."/>
        </authorList>
    </citation>
    <scope>NUCLEOTIDE SEQUENCE [LARGE SCALE GENOMIC DNA]</scope>
    <source>
        <strain evidence="3 4">PTRS2</strain>
    </source>
</reference>
<comment type="caution">
    <text evidence="3">The sequence shown here is derived from an EMBL/GenBank/DDBJ whole genome shotgun (WGS) entry which is preliminary data.</text>
</comment>
<feature type="domain" description="Protein kinase" evidence="2">
    <location>
        <begin position="10"/>
        <end position="281"/>
    </location>
</feature>
<dbReference type="Pfam" id="PF00069">
    <property type="entry name" value="Pkinase"/>
    <property type="match status" value="1"/>
</dbReference>
<evidence type="ECO:0000313" key="3">
    <source>
        <dbReference type="EMBL" id="MEK0185007.1"/>
    </source>
</evidence>
<dbReference type="RefSeq" id="WP_340521479.1">
    <property type="nucleotide sequence ID" value="NZ_JBBLXS010000087.1"/>
</dbReference>
<dbReference type="Proteomes" id="UP001384579">
    <property type="component" value="Unassembled WGS sequence"/>
</dbReference>
<dbReference type="PANTHER" id="PTHR43642:SF1">
    <property type="entry name" value="HYBRID SIGNAL TRANSDUCTION HISTIDINE KINASE G"/>
    <property type="match status" value="1"/>
</dbReference>
<evidence type="ECO:0000259" key="2">
    <source>
        <dbReference type="PROSITE" id="PS50011"/>
    </source>
</evidence>
<dbReference type="Pfam" id="PF07228">
    <property type="entry name" value="SpoIIE"/>
    <property type="match status" value="1"/>
</dbReference>
<dbReference type="InterPro" id="IPR027417">
    <property type="entry name" value="P-loop_NTPase"/>
</dbReference>
<proteinExistence type="predicted"/>
<dbReference type="SUPFAM" id="SSF81606">
    <property type="entry name" value="PP2C-like"/>
    <property type="match status" value="1"/>
</dbReference>
<name>A0ABU8YKX2_9CYAN</name>
<dbReference type="SUPFAM" id="SSF55781">
    <property type="entry name" value="GAF domain-like"/>
    <property type="match status" value="1"/>
</dbReference>
<feature type="coiled-coil region" evidence="1">
    <location>
        <begin position="1477"/>
        <end position="1522"/>
    </location>
</feature>
<dbReference type="Pfam" id="PF01590">
    <property type="entry name" value="GAF"/>
    <property type="match status" value="1"/>
</dbReference>
<dbReference type="InterPro" id="IPR000719">
    <property type="entry name" value="Prot_kinase_dom"/>
</dbReference>
<dbReference type="PANTHER" id="PTHR43642">
    <property type="entry name" value="HYBRID SIGNAL TRANSDUCTION HISTIDINE KINASE G"/>
    <property type="match status" value="1"/>
</dbReference>
<dbReference type="InterPro" id="IPR041664">
    <property type="entry name" value="AAA_16"/>
</dbReference>
<keyword evidence="1" id="KW-0175">Coiled coil</keyword>
<dbReference type="SMART" id="SM00065">
    <property type="entry name" value="GAF"/>
    <property type="match status" value="1"/>
</dbReference>
<dbReference type="InterPro" id="IPR003018">
    <property type="entry name" value="GAF"/>
</dbReference>
<dbReference type="Gene3D" id="1.10.510.10">
    <property type="entry name" value="Transferase(Phosphotransferase) domain 1"/>
    <property type="match status" value="1"/>
</dbReference>
<protein>
    <submittedName>
        <fullName evidence="3">AAA family ATPase</fullName>
    </submittedName>
</protein>
<dbReference type="InterPro" id="IPR036457">
    <property type="entry name" value="PPM-type-like_dom_sf"/>
</dbReference>
<dbReference type="Gene3D" id="3.60.40.10">
    <property type="entry name" value="PPM-type phosphatase domain"/>
    <property type="match status" value="1"/>
</dbReference>
<dbReference type="EMBL" id="JBBLXS010000087">
    <property type="protein sequence ID" value="MEK0185007.1"/>
    <property type="molecule type" value="Genomic_DNA"/>
</dbReference>
<accession>A0ABU8YKX2</accession>
<dbReference type="SMART" id="SM00331">
    <property type="entry name" value="PP2C_SIG"/>
    <property type="match status" value="1"/>
</dbReference>
<dbReference type="InterPro" id="IPR011009">
    <property type="entry name" value="Kinase-like_dom_sf"/>
</dbReference>
<evidence type="ECO:0000313" key="4">
    <source>
        <dbReference type="Proteomes" id="UP001384579"/>
    </source>
</evidence>
<keyword evidence="4" id="KW-1185">Reference proteome</keyword>
<dbReference type="Gene3D" id="3.30.450.40">
    <property type="match status" value="1"/>
</dbReference>
<dbReference type="SUPFAM" id="SSF52540">
    <property type="entry name" value="P-loop containing nucleoside triphosphate hydrolases"/>
    <property type="match status" value="1"/>
</dbReference>
<dbReference type="Gene3D" id="3.40.50.300">
    <property type="entry name" value="P-loop containing nucleotide triphosphate hydrolases"/>
    <property type="match status" value="1"/>
</dbReference>
<dbReference type="InterPro" id="IPR029016">
    <property type="entry name" value="GAF-like_dom_sf"/>
</dbReference>
<dbReference type="InterPro" id="IPR053159">
    <property type="entry name" value="Hybrid_Histidine_Kinase"/>
</dbReference>
<dbReference type="CDD" id="cd14014">
    <property type="entry name" value="STKc_PknB_like"/>
    <property type="match status" value="1"/>
</dbReference>